<organism evidence="1">
    <name type="scientific">Sigmofec virus UA08Rod_5838</name>
    <dbReference type="NCBI Taxonomy" id="2929442"/>
    <lineage>
        <taxon>Viruses</taxon>
        <taxon>Monodnaviria</taxon>
        <taxon>Sangervirae</taxon>
        <taxon>Phixviricota</taxon>
        <taxon>Malgrandaviricetes</taxon>
        <taxon>Petitvirales</taxon>
        <taxon>Microviridae</taxon>
    </lineage>
</organism>
<name>A0A976R6V9_9VIRU</name>
<evidence type="ECO:0000313" key="1">
    <source>
        <dbReference type="EMBL" id="UPW40994.1"/>
    </source>
</evidence>
<reference evidence="1" key="1">
    <citation type="submission" date="2022-02" db="EMBL/GenBank/DDBJ databases">
        <title>Towards deciphering the DNA virus diversity associated with rodent species in the families Cricetidae and Heteromyidae.</title>
        <authorList>
            <person name="Lund M."/>
            <person name="Larsen B.B."/>
            <person name="Gryseels S."/>
            <person name="Kraberger S."/>
            <person name="Rowsey D.M."/>
            <person name="Steger L."/>
            <person name="Yule K.M."/>
            <person name="Upham N.S."/>
            <person name="Worobey M."/>
            <person name="Van Doorslaer K."/>
            <person name="Varsani A."/>
        </authorList>
    </citation>
    <scope>NUCLEOTIDE SEQUENCE</scope>
    <source>
        <strain evidence="1">UA08Rod_5838</strain>
    </source>
</reference>
<sequence length="34" mass="3961">MRRYRSLNVGYSRFGISHPHKLNNSIGFRGGIRL</sequence>
<accession>A0A976R6V9</accession>
<proteinExistence type="predicted"/>
<dbReference type="EMBL" id="OM869529">
    <property type="protein sequence ID" value="UPW40994.1"/>
    <property type="molecule type" value="Genomic_DNA"/>
</dbReference>
<protein>
    <submittedName>
        <fullName evidence="1">Uncharacterized protein</fullName>
    </submittedName>
</protein>